<reference evidence="8" key="1">
    <citation type="submission" date="2021-10" db="EMBL/GenBank/DDBJ databases">
        <title>Tropical sea cucumber genome reveals ecological adaptation and Cuvierian tubules defense mechanism.</title>
        <authorList>
            <person name="Chen T."/>
        </authorList>
    </citation>
    <scope>NUCLEOTIDE SEQUENCE</scope>
    <source>
        <strain evidence="8">Nanhai2018</strain>
        <tissue evidence="8">Muscle</tissue>
    </source>
</reference>
<feature type="transmembrane region" description="Helical" evidence="5">
    <location>
        <begin position="316"/>
        <end position="338"/>
    </location>
</feature>
<feature type="domain" description="Neurotransmitter-gated ion-channel ligand-binding" evidence="7">
    <location>
        <begin position="48"/>
        <end position="255"/>
    </location>
</feature>
<dbReference type="Pfam" id="PF02931">
    <property type="entry name" value="Neur_chan_LBD"/>
    <property type="match status" value="1"/>
</dbReference>
<evidence type="ECO:0000256" key="2">
    <source>
        <dbReference type="ARBA" id="ARBA00022692"/>
    </source>
</evidence>
<keyword evidence="6" id="KW-0732">Signal</keyword>
<dbReference type="Gene3D" id="2.70.170.10">
    <property type="entry name" value="Neurotransmitter-gated ion-channel ligand-binding domain"/>
    <property type="match status" value="1"/>
</dbReference>
<dbReference type="InterPro" id="IPR038050">
    <property type="entry name" value="Neuro_actylchol_rec"/>
</dbReference>
<organism evidence="8 9">
    <name type="scientific">Holothuria leucospilota</name>
    <name type="common">Black long sea cucumber</name>
    <name type="synonym">Mertensiothuria leucospilota</name>
    <dbReference type="NCBI Taxonomy" id="206669"/>
    <lineage>
        <taxon>Eukaryota</taxon>
        <taxon>Metazoa</taxon>
        <taxon>Echinodermata</taxon>
        <taxon>Eleutherozoa</taxon>
        <taxon>Echinozoa</taxon>
        <taxon>Holothuroidea</taxon>
        <taxon>Aspidochirotacea</taxon>
        <taxon>Aspidochirotida</taxon>
        <taxon>Holothuriidae</taxon>
        <taxon>Holothuria</taxon>
    </lineage>
</organism>
<evidence type="ECO:0000256" key="3">
    <source>
        <dbReference type="ARBA" id="ARBA00022989"/>
    </source>
</evidence>
<dbReference type="CDD" id="cd19051">
    <property type="entry name" value="LGIC_TM_cation"/>
    <property type="match status" value="1"/>
</dbReference>
<feature type="transmembrane region" description="Helical" evidence="5">
    <location>
        <begin position="259"/>
        <end position="282"/>
    </location>
</feature>
<feature type="signal peptide" evidence="6">
    <location>
        <begin position="1"/>
        <end position="22"/>
    </location>
</feature>
<gene>
    <name evidence="8" type="ORF">HOLleu_38253</name>
</gene>
<dbReference type="CDD" id="cd18989">
    <property type="entry name" value="LGIC_ECD_cation"/>
    <property type="match status" value="1"/>
</dbReference>
<dbReference type="Gene3D" id="1.20.58.390">
    <property type="entry name" value="Neurotransmitter-gated ion-channel transmembrane domain"/>
    <property type="match status" value="1"/>
</dbReference>
<dbReference type="EMBL" id="JAIZAY010000020">
    <property type="protein sequence ID" value="KAJ8023152.1"/>
    <property type="molecule type" value="Genomic_DNA"/>
</dbReference>
<evidence type="ECO:0000313" key="9">
    <source>
        <dbReference type="Proteomes" id="UP001152320"/>
    </source>
</evidence>
<dbReference type="Proteomes" id="UP001152320">
    <property type="component" value="Chromosome 20"/>
</dbReference>
<evidence type="ECO:0000256" key="4">
    <source>
        <dbReference type="ARBA" id="ARBA00023136"/>
    </source>
</evidence>
<evidence type="ECO:0000256" key="1">
    <source>
        <dbReference type="ARBA" id="ARBA00004141"/>
    </source>
</evidence>
<comment type="caution">
    <text evidence="8">The sequence shown here is derived from an EMBL/GenBank/DDBJ whole genome shotgun (WGS) entry which is preliminary data.</text>
</comment>
<proteinExistence type="predicted"/>
<dbReference type="InterPro" id="IPR036734">
    <property type="entry name" value="Neur_chan_lig-bd_sf"/>
</dbReference>
<protein>
    <submittedName>
        <fullName evidence="8">Neuronal acetylcholine receptor subunit alpha-9</fullName>
    </submittedName>
</protein>
<feature type="chain" id="PRO_5040458072" evidence="6">
    <location>
        <begin position="23"/>
        <end position="476"/>
    </location>
</feature>
<dbReference type="PANTHER" id="PTHR18945">
    <property type="entry name" value="NEUROTRANSMITTER GATED ION CHANNEL"/>
    <property type="match status" value="1"/>
</dbReference>
<dbReference type="SUPFAM" id="SSF63712">
    <property type="entry name" value="Nicotinic receptor ligand binding domain-like"/>
    <property type="match status" value="1"/>
</dbReference>
<dbReference type="InterPro" id="IPR006201">
    <property type="entry name" value="Neur_channel"/>
</dbReference>
<sequence length="476" mass="53887">MEQSLRCRCYLLLMALVYKTSGLTQANVSMAAPLVDQESSRIDQREVTSLVRDLLKRYEDTSETFLLPLRESGNPVEVGLKWYPTNILSFNEQDQYIEFRGYITMEWYDPTLQWSSNSSGITLVKIPVDKIWKPALVLHESETHEYASVFYENDLAFVHRDGTVSWSSKVKTSTVCQVLQESFPFDRQACRLTFSSATSYQQEELQFIHLNLTEPSNTIANGAWEAESVIVPDCPEVMNLRNRTAIRFVVELRRRRQRYYVVTLIVPCFILSAFTSLVFLLPRKSDQKIPLATVNVLTLFVYQELISSIGPPTGTSLLGTFVLITMFEAAAATVFSILSDRLLMNYPLVPRPVTIKQIKDASSWCKQVSLETGTNQTHSNQVELAQVVTTVPSSDHPTISTEENAGCDVEVNSANENSDGVLCSHHFQDAKRFDRTAAFILFSLKCLIFITFAVLFGLADNNPASIIKCRDEYYFT</sequence>
<keyword evidence="8" id="KW-0675">Receptor</keyword>
<evidence type="ECO:0000256" key="6">
    <source>
        <dbReference type="SAM" id="SignalP"/>
    </source>
</evidence>
<dbReference type="InterPro" id="IPR036719">
    <property type="entry name" value="Neuro-gated_channel_TM_sf"/>
</dbReference>
<dbReference type="OrthoDB" id="6108060at2759"/>
<dbReference type="GO" id="GO:0004888">
    <property type="term" value="F:transmembrane signaling receptor activity"/>
    <property type="evidence" value="ECO:0007669"/>
    <property type="project" value="InterPro"/>
</dbReference>
<evidence type="ECO:0000256" key="5">
    <source>
        <dbReference type="SAM" id="Phobius"/>
    </source>
</evidence>
<dbReference type="PRINTS" id="PR00252">
    <property type="entry name" value="NRIONCHANNEL"/>
</dbReference>
<keyword evidence="9" id="KW-1185">Reference proteome</keyword>
<keyword evidence="4 5" id="KW-0472">Membrane</keyword>
<name>A0A9Q0YII4_HOLLE</name>
<keyword evidence="3 5" id="KW-1133">Transmembrane helix</keyword>
<dbReference type="GO" id="GO:0016020">
    <property type="term" value="C:membrane"/>
    <property type="evidence" value="ECO:0007669"/>
    <property type="project" value="UniProtKB-SubCell"/>
</dbReference>
<feature type="transmembrane region" description="Helical" evidence="5">
    <location>
        <begin position="437"/>
        <end position="459"/>
    </location>
</feature>
<evidence type="ECO:0000313" key="8">
    <source>
        <dbReference type="EMBL" id="KAJ8023152.1"/>
    </source>
</evidence>
<accession>A0A9Q0YII4</accession>
<dbReference type="GO" id="GO:0005230">
    <property type="term" value="F:extracellular ligand-gated monoatomic ion channel activity"/>
    <property type="evidence" value="ECO:0007669"/>
    <property type="project" value="InterPro"/>
</dbReference>
<comment type="subcellular location">
    <subcellularLocation>
        <location evidence="1">Membrane</location>
        <topology evidence="1">Multi-pass membrane protein</topology>
    </subcellularLocation>
</comment>
<dbReference type="AlphaFoldDB" id="A0A9Q0YII4"/>
<evidence type="ECO:0000259" key="7">
    <source>
        <dbReference type="Pfam" id="PF02931"/>
    </source>
</evidence>
<dbReference type="SUPFAM" id="SSF90112">
    <property type="entry name" value="Neurotransmitter-gated ion-channel transmembrane pore"/>
    <property type="match status" value="1"/>
</dbReference>
<keyword evidence="2 5" id="KW-0812">Transmembrane</keyword>
<dbReference type="InterPro" id="IPR006202">
    <property type="entry name" value="Neur_chan_lig-bd"/>
</dbReference>